<dbReference type="Pfam" id="PF25034">
    <property type="entry name" value="Spectrin_SYNE1"/>
    <property type="match status" value="1"/>
</dbReference>
<dbReference type="PANTHER" id="PTHR14514">
    <property type="entry name" value="PKA ANCHORING PROTEIN"/>
    <property type="match status" value="1"/>
</dbReference>
<feature type="coiled-coil region" evidence="6">
    <location>
        <begin position="3849"/>
        <end position="3879"/>
    </location>
</feature>
<dbReference type="GO" id="GO:0003779">
    <property type="term" value="F:actin binding"/>
    <property type="evidence" value="ECO:0007669"/>
    <property type="project" value="UniProtKB-KW"/>
</dbReference>
<feature type="compositionally biased region" description="Basic and acidic residues" evidence="7">
    <location>
        <begin position="2241"/>
        <end position="2250"/>
    </location>
</feature>
<feature type="coiled-coil region" evidence="6">
    <location>
        <begin position="1360"/>
        <end position="1387"/>
    </location>
</feature>
<evidence type="ECO:0000313" key="10">
    <source>
        <dbReference type="Proteomes" id="UP001221898"/>
    </source>
</evidence>
<dbReference type="PROSITE" id="PS00019">
    <property type="entry name" value="ACTININ_1"/>
    <property type="match status" value="1"/>
</dbReference>
<feature type="compositionally biased region" description="Basic and acidic residues" evidence="7">
    <location>
        <begin position="1968"/>
        <end position="1977"/>
    </location>
</feature>
<feature type="coiled-coil region" evidence="6">
    <location>
        <begin position="794"/>
        <end position="838"/>
    </location>
</feature>
<feature type="region of interest" description="Disordered" evidence="7">
    <location>
        <begin position="1148"/>
        <end position="1170"/>
    </location>
</feature>
<dbReference type="SUPFAM" id="SSF46966">
    <property type="entry name" value="Spectrin repeat"/>
    <property type="match status" value="3"/>
</dbReference>
<feature type="region of interest" description="Disordered" evidence="7">
    <location>
        <begin position="2200"/>
        <end position="2275"/>
    </location>
</feature>
<dbReference type="Gene3D" id="1.10.418.10">
    <property type="entry name" value="Calponin-like domain"/>
    <property type="match status" value="2"/>
</dbReference>
<feature type="region of interest" description="Disordered" evidence="7">
    <location>
        <begin position="2361"/>
        <end position="2386"/>
    </location>
</feature>
<feature type="region of interest" description="Disordered" evidence="7">
    <location>
        <begin position="2920"/>
        <end position="3030"/>
    </location>
</feature>
<feature type="compositionally biased region" description="Polar residues" evidence="7">
    <location>
        <begin position="2213"/>
        <end position="2227"/>
    </location>
</feature>
<keyword evidence="4" id="KW-0472">Membrane</keyword>
<gene>
    <name evidence="9" type="ORF">AAFF_G00203490</name>
</gene>
<dbReference type="Proteomes" id="UP001221898">
    <property type="component" value="Unassembled WGS sequence"/>
</dbReference>
<organism evidence="9 10">
    <name type="scientific">Aldrovandia affinis</name>
    <dbReference type="NCBI Taxonomy" id="143900"/>
    <lineage>
        <taxon>Eukaryota</taxon>
        <taxon>Metazoa</taxon>
        <taxon>Chordata</taxon>
        <taxon>Craniata</taxon>
        <taxon>Vertebrata</taxon>
        <taxon>Euteleostomi</taxon>
        <taxon>Actinopterygii</taxon>
        <taxon>Neopterygii</taxon>
        <taxon>Teleostei</taxon>
        <taxon>Notacanthiformes</taxon>
        <taxon>Halosauridae</taxon>
        <taxon>Aldrovandia</taxon>
    </lineage>
</organism>
<dbReference type="InterPro" id="IPR036872">
    <property type="entry name" value="CH_dom_sf"/>
</dbReference>
<evidence type="ECO:0000256" key="7">
    <source>
        <dbReference type="SAM" id="MobiDB-lite"/>
    </source>
</evidence>
<keyword evidence="5" id="KW-0009">Actin-binding</keyword>
<feature type="region of interest" description="Disordered" evidence="7">
    <location>
        <begin position="1003"/>
        <end position="1024"/>
    </location>
</feature>
<evidence type="ECO:0000256" key="1">
    <source>
        <dbReference type="ARBA" id="ARBA00004308"/>
    </source>
</evidence>
<dbReference type="Gene3D" id="1.20.58.60">
    <property type="match status" value="2"/>
</dbReference>
<keyword evidence="2" id="KW-0597">Phosphoprotein</keyword>
<keyword evidence="3" id="KW-0677">Repeat</keyword>
<evidence type="ECO:0000256" key="5">
    <source>
        <dbReference type="ARBA" id="ARBA00023203"/>
    </source>
</evidence>
<feature type="region of interest" description="Disordered" evidence="7">
    <location>
        <begin position="1917"/>
        <end position="1985"/>
    </location>
</feature>
<evidence type="ECO:0000313" key="9">
    <source>
        <dbReference type="EMBL" id="KAJ8410368.1"/>
    </source>
</evidence>
<feature type="compositionally biased region" description="Basic and acidic residues" evidence="7">
    <location>
        <begin position="1926"/>
        <end position="1959"/>
    </location>
</feature>
<evidence type="ECO:0000256" key="4">
    <source>
        <dbReference type="ARBA" id="ARBA00023136"/>
    </source>
</evidence>
<accession>A0AAD7WVB9</accession>
<evidence type="ECO:0000256" key="2">
    <source>
        <dbReference type="ARBA" id="ARBA00022553"/>
    </source>
</evidence>
<feature type="compositionally biased region" description="Polar residues" evidence="7">
    <location>
        <begin position="2412"/>
        <end position="2429"/>
    </location>
</feature>
<feature type="compositionally biased region" description="Acidic residues" evidence="7">
    <location>
        <begin position="2965"/>
        <end position="2976"/>
    </location>
</feature>
<feature type="compositionally biased region" description="Low complexity" evidence="7">
    <location>
        <begin position="2979"/>
        <end position="2990"/>
    </location>
</feature>
<dbReference type="PROSITE" id="PS50021">
    <property type="entry name" value="CH"/>
    <property type="match status" value="2"/>
</dbReference>
<dbReference type="InterPro" id="IPR001589">
    <property type="entry name" value="Actinin_actin-bd_CS"/>
</dbReference>
<reference evidence="9" key="1">
    <citation type="journal article" date="2023" name="Science">
        <title>Genome structures resolve the early diversification of teleost fishes.</title>
        <authorList>
            <person name="Parey E."/>
            <person name="Louis A."/>
            <person name="Montfort J."/>
            <person name="Bouchez O."/>
            <person name="Roques C."/>
            <person name="Iampietro C."/>
            <person name="Lluch J."/>
            <person name="Castinel A."/>
            <person name="Donnadieu C."/>
            <person name="Desvignes T."/>
            <person name="Floi Bucao C."/>
            <person name="Jouanno E."/>
            <person name="Wen M."/>
            <person name="Mejri S."/>
            <person name="Dirks R."/>
            <person name="Jansen H."/>
            <person name="Henkel C."/>
            <person name="Chen W.J."/>
            <person name="Zahm M."/>
            <person name="Cabau C."/>
            <person name="Klopp C."/>
            <person name="Thompson A.W."/>
            <person name="Robinson-Rechavi M."/>
            <person name="Braasch I."/>
            <person name="Lecointre G."/>
            <person name="Bobe J."/>
            <person name="Postlethwait J.H."/>
            <person name="Berthelot C."/>
            <person name="Roest Crollius H."/>
            <person name="Guiguen Y."/>
        </authorList>
    </citation>
    <scope>NUCLEOTIDE SEQUENCE</scope>
    <source>
        <strain evidence="9">NC1722</strain>
    </source>
</reference>
<name>A0AAD7WVB9_9TELE</name>
<comment type="caution">
    <text evidence="9">The sequence shown here is derived from an EMBL/GenBank/DDBJ whole genome shotgun (WGS) entry which is preliminary data.</text>
</comment>
<evidence type="ECO:0000256" key="3">
    <source>
        <dbReference type="ARBA" id="ARBA00022737"/>
    </source>
</evidence>
<feature type="coiled-coil region" evidence="6">
    <location>
        <begin position="2548"/>
        <end position="2575"/>
    </location>
</feature>
<comment type="subcellular location">
    <subcellularLocation>
        <location evidence="1">Endomembrane system</location>
    </subcellularLocation>
</comment>
<dbReference type="SMART" id="SM00033">
    <property type="entry name" value="CH"/>
    <property type="match status" value="2"/>
</dbReference>
<dbReference type="InterPro" id="IPR057057">
    <property type="entry name" value="Spectrin_SYNE1"/>
</dbReference>
<evidence type="ECO:0000256" key="6">
    <source>
        <dbReference type="SAM" id="Coils"/>
    </source>
</evidence>
<feature type="domain" description="Calponin-homology (CH)" evidence="8">
    <location>
        <begin position="27"/>
        <end position="132"/>
    </location>
</feature>
<feature type="compositionally biased region" description="Polar residues" evidence="7">
    <location>
        <begin position="2935"/>
        <end position="2948"/>
    </location>
</feature>
<sequence length="3908" mass="435454">MDPSEEEGAIPLDIDNIQMLLQVEQEQIQKRTFTNWINAQLSKRTPPAVVSDLFTDLQDGVRLLDLLEVLSGQRMKREKGRGVFQGRSHIETALNFLKKKSIKLVNINVPDIIDGRPSIILGLIWSIILHCHIEELASSLSFGSCQSSLESLSSMDSADSSPVQRGASPLHPHFRLSAKKALLLWVREQCNRASCSLDIKDFKSSWRSGVAFLAILRSLRPDLVDLSQASARTNQQNLEEAFRVAERELRIPRLLEPQDIDVQDPDEKSIMTYVAQFLQYSKDLPVSRDTAQIHHLALPIRLSPVHLPTHFTPAVAASPVHQALPNQKVLEVTCWLQKAHQELLESWASAAGGSYVERYQAFQMSAAPLDEQRRYVKSMLSAARGSAHLSEEQRALGQAWDVLAEMVQQCERALDVGLPAPLDGVGRWLLQVESALTEQDGDTQGHAQAAKDAREKRELLKNSLKELDLHVQTLHNFPNVDQYGSTLVPADKLDQLNQRFMSARVSAKYHGLKLEYQEWRHTMLELLAQTDGKLCSWRTAYNSQDAVRARLQDWHLTVDNQGLISHLEDSLCKMKLIASNYTSKAALAEDSQRVSQQVREAEADSVSRMEAVTGARSAMERALSAWDTYNQGLSSLQAWLGQEASWTPSHGTVVTAESLAEWGSHHAHLNEAANYLTEVTEAGTSHALAAQLQGLNRQWADYINRNKSVTAPPPGGVPQQGPPAVQSLIWEAALLMSEPVEVSSGTLRTYRKRLQLMVNKVKEVDLGALAASPDWSAESQQMLTQAVHEVIQELHRAEQVSDLLQRNASALEGRLVELEHWETEAREIYQLLKEGEKQGQQGHDPRAKVLISRGLQLEGQMVAEEQDFGVGVEAVRDRGLLLCLSTCKMQDRISHTLVQAQEAVGMLSSLGARRPQDPAEFQPPPKVLRLSHTEEVPLSQAQTDPQLQVQGYTYAQAVTQPRSKDRIRPLTFTRSQAHVQAQTHSKDLGNVPAQTQPFIQPSTFTQYDDQHPHTPPKAQPQPQTWLHEQSQTEVQLQDHIQGAIAAFSDKRISEEQTARKEASLQLLDSEVLEGFLRSLENLRGFCSMAQLRDMEVLSRSLRVQWEACMGAEASQQLGALGGLGDMLSPDVTHHLARAQLRESERRLKTVQRTPGDSYQGEHSPDPLCHSDTSEGQLRPTFAQAIVRTDNVEVKQTAELTVIKTTSPEEESVTLEELERYQASSSSFRAQLDRNQQCLLYEFPSDTATPSTLRTHLHQLQVLKEETEALWFEFELQYSQCSHSSQCSQLEGVEWSLEEGRNELLQQWRAQQISIQRRVKSLCTAVRVICPVDDQVTCISERLDRLFEKPKDISGFTLTDASSLQQDIKDLEERIQQEMDQLSGLDHEDSPELSQLDLEARLAVGHMALGCRRALGQFRQRVWKGGTAIQALDRFLSSLRGVERDISGVQAPLPEQVARAGWDGRARLASVRQSVRAAGDEASRLDQVLETGRLSLSRDGGPVSCQDLVLVLARRLEEADTHFARHLQEGAQPDASPLAERRRAMMGALREVQGSVESQGLKEPSLPALQHRMRSLADMEGRLAAHRIELQSLWEETAQIPPDSSGGDPIEDLEALWEEAHRTVTERQERCRTLTELLKRYQGCRSNMCATLQRAEQTVSEQASYMGKDNLQRLIAKVHGIKEDLAGLAGGVDEIWGVCRQLHSQLREFPDCSDAPFESEAHDLVDRWLDVTEKAESHMDSLQVGMALWMKLLELGGEVERWTGDKLAVLTEGRPFHSKQEVQALQDEIRNQEERIKHFHKRSTEIQELLQSKEPPLDLQVMETQLRKRMEYVKELFSKSSDVFRSVAVARGHVGQRMVECQSDLRDNQSSLSVLNTSQTQPPLPQIQVPPAGEAMDSMVVKARVSSCEMEEGFPVQRGAPAMIPDKPQHDRGLKSGDVRAKARKAVVDKEAATGRKQAEGTETAAPHGEPRHSDTRQEGAAVTGKAGAESLCVTLGGTDRKMAEEPTEAVKAGLIQIQRGTEALSTDSRDAETMETGARHFEEQPWESTETQKRVVSVALDSGSSGHHPAPPTDTESRKTELQRAIPDHGHVERPEKAISVALDVDLPTDTKHRENPHQEEAAPLHAEAAVTDKPDHDVRDAEVLHVDPHRTVALDTGKHDTKTNTQRISGRVCEKKVVSIVLDTDLYRTDTQYRELLPHETESLSADPPLTEKQSQQVKTVPSDSSGAGLRESSDSCQARLRETGETKHVGPGPWEHAEPAHAESALRKTPQAKTETERIEVELQGTVETLQPQKKLTLILDSDTLHVQSPGTRGTAHTDILRILSSGQAHFPAIVDTTDTLHTWAQTGQHADLRVSAPVVPGDSGGRPEMLSSAGTREQRLDLQSSEAGKLWEELGETPRMGLTWPHPEQGQQAQPGQNWPSQTLGTRVTEPDEKKSSAHLESVISAQVERAKARLYQLQAELPGCSEEMASLVELQIMLGKMKWYQDQLENESHALAALGIQVSRLLSDPVHQGQATPITPQELQAMQDRYRNLREKCMLGQRSVRSELQERERAQEEIQAVKVRLVALTTRLPGPGYHSSTRALQEVRKELDSQSTVLQGIMGGLRRKYSEKQALVPVEVQGPLQEVAQSLKDLQAKVEERVEKSSPLHRLSCKVVEVMEGLRSVLDLLQLKSPSVPEAQITQKRVWDTLDRWHSRIAVLEGEVQDVWEEQPEQAQLLMDRLMEPLQLYQHVAKQAEQRTAFLSKVPTLMQEYEEMIKSSSRWLREAQSWLDRPITYTTARCLSSHAQGLQAVLDDSEQMRRGLQGFGLTLQELSAMCNIGALEERLVQADRRVVSVQQSIVGPLSRLQYAASEVEAIEGEVKLMEKNVTKIRTILSSIDTASISPEEHLRNRQVILDNIQSMKRTIDEIQKCRSGLDLPAGGERDPATIGQPTAQSQISSSAPQWAPLALSLQGGWEEPPSSEEEEDEEDDRGGSTSSSETLTGSIPEDPDEMLTDEGYAGTRVTSGSGVKPGTRVTPGSGVKPGTRVRTLELLGESRLARQGKDTQLEWLQETVSVPQQTVSIRQETVSVLQETPILLTHTFTQHSAAPSKMILGAQPGLLSIQTVSLDTQRPAQDTGTALPTTALKPVQSVEHPLGAGLTCSTSVIQPSSESELIQQSCCLQQWRELGADLSEQRELWHTPSLVTAVEHVRLSPESQTHTGSRTEPVGGAATQKEYALLHTQLGAQLKTLEELGRGGPLKVAAQLQVETEGLLTQHVPSSQPEEDGETQAVGDSSGRSVQEERRGSTDLPQGFEKHLQGLSSLLELGGEHLACSQRQLHSRDHLQTLLSRHKKYFWTLAARTAALGHLWRRVPEEAQGRVEGARMELEQGVGVMLQRAVEEGAQLQRTLETWTQWDESNKQLEELLQDVEARLLIRGKPEETKGQLTDYQQVKGLLEEGGARLHRALDLGRALQAGGQCGGVGVALQGLEARWLAAQRRAEQWKLRAQELGDLRSRFRQDSATMGENLSILRTQLGQLLELSKEAEAISSLHVSVSHSGAQLLQLKDEDVSGLRAQLEQLEQRWAGTRAAQQDVQQRLHKLLMEKLSLEEVMEELNLWMGKVESRLTEDELRVHQASSTASLGPLLQHCKEYKVEMALHQLSLDFVSQAVVQTSGLEDIQEKRYERTSLAERLGALHLRWLTLQGALASQAHRVERLQQICADRESRLLALCRWVSGRRGRMEELQRPSSLSQAQRAVKECEDMELKLKLRSVELQELQDSCRSGEGGGEQEAASDCAFIVQTDSVRQDLTALSQQISTVRPALLWVVGQWEQLEGALGEAVLRTVRTSHALELTRTPQLSLHALQSHIQRLQLLQEEARRNEEAWEALRRSCSSLGARSALRPPSSYHIGWRRREHGGRR</sequence>
<dbReference type="FunFam" id="1.10.418.10:FF:000057">
    <property type="entry name" value="Calmin"/>
    <property type="match status" value="1"/>
</dbReference>
<evidence type="ECO:0000259" key="8">
    <source>
        <dbReference type="PROSITE" id="PS50021"/>
    </source>
</evidence>
<feature type="region of interest" description="Disordered" evidence="7">
    <location>
        <begin position="3262"/>
        <end position="3300"/>
    </location>
</feature>
<dbReference type="EMBL" id="JAINUG010000027">
    <property type="protein sequence ID" value="KAJ8410368.1"/>
    <property type="molecule type" value="Genomic_DNA"/>
</dbReference>
<dbReference type="PROSITE" id="PS00020">
    <property type="entry name" value="ACTININ_2"/>
    <property type="match status" value="1"/>
</dbReference>
<keyword evidence="10" id="KW-1185">Reference proteome</keyword>
<dbReference type="PANTHER" id="PTHR14514:SF4">
    <property type="entry name" value="NESPRIN-2"/>
    <property type="match status" value="1"/>
</dbReference>
<dbReference type="SUPFAM" id="SSF47576">
    <property type="entry name" value="Calponin-homology domain, CH-domain"/>
    <property type="match status" value="1"/>
</dbReference>
<dbReference type="Pfam" id="PF00307">
    <property type="entry name" value="CH"/>
    <property type="match status" value="2"/>
</dbReference>
<keyword evidence="6" id="KW-0175">Coiled coil</keyword>
<dbReference type="InterPro" id="IPR001715">
    <property type="entry name" value="CH_dom"/>
</dbReference>
<protein>
    <recommendedName>
        <fullName evidence="8">Calponin-homology (CH) domain-containing protein</fullName>
    </recommendedName>
</protein>
<feature type="domain" description="Calponin-homology (CH)" evidence="8">
    <location>
        <begin position="176"/>
        <end position="282"/>
    </location>
</feature>
<feature type="region of interest" description="Disordered" evidence="7">
    <location>
        <begin position="2407"/>
        <end position="2439"/>
    </location>
</feature>
<feature type="compositionally biased region" description="Basic and acidic residues" evidence="7">
    <location>
        <begin position="2257"/>
        <end position="2268"/>
    </location>
</feature>
<proteinExistence type="predicted"/>